<comment type="caution">
    <text evidence="2">The sequence shown here is derived from an EMBL/GenBank/DDBJ whole genome shotgun (WGS) entry which is preliminary data.</text>
</comment>
<proteinExistence type="predicted"/>
<dbReference type="EMBL" id="VSSQ01020941">
    <property type="protein sequence ID" value="MPM66200.1"/>
    <property type="molecule type" value="Genomic_DNA"/>
</dbReference>
<keyword evidence="1" id="KW-0812">Transmembrane</keyword>
<accession>A0A645BL55</accession>
<keyword evidence="1" id="KW-0472">Membrane</keyword>
<name>A0A645BL55_9ZZZZ</name>
<feature type="transmembrane region" description="Helical" evidence="1">
    <location>
        <begin position="36"/>
        <end position="55"/>
    </location>
</feature>
<gene>
    <name evidence="2" type="ORF">SDC9_113107</name>
</gene>
<protein>
    <submittedName>
        <fullName evidence="2">Uncharacterized protein</fullName>
    </submittedName>
</protein>
<organism evidence="2">
    <name type="scientific">bioreactor metagenome</name>
    <dbReference type="NCBI Taxonomy" id="1076179"/>
    <lineage>
        <taxon>unclassified sequences</taxon>
        <taxon>metagenomes</taxon>
        <taxon>ecological metagenomes</taxon>
    </lineage>
</organism>
<dbReference type="AlphaFoldDB" id="A0A645BL55"/>
<sequence length="58" mass="6243">MFNALAICDTVGSLLSLFINLSLTCNALYAISLKDLLTLIELLSLKYLLISPIIIGTA</sequence>
<keyword evidence="1" id="KW-1133">Transmembrane helix</keyword>
<reference evidence="2" key="1">
    <citation type="submission" date="2019-08" db="EMBL/GenBank/DDBJ databases">
        <authorList>
            <person name="Kucharzyk K."/>
            <person name="Murdoch R.W."/>
            <person name="Higgins S."/>
            <person name="Loffler F."/>
        </authorList>
    </citation>
    <scope>NUCLEOTIDE SEQUENCE</scope>
</reference>
<evidence type="ECO:0000256" key="1">
    <source>
        <dbReference type="SAM" id="Phobius"/>
    </source>
</evidence>
<evidence type="ECO:0000313" key="2">
    <source>
        <dbReference type="EMBL" id="MPM66200.1"/>
    </source>
</evidence>
<feature type="transmembrane region" description="Helical" evidence="1">
    <location>
        <begin position="12"/>
        <end position="29"/>
    </location>
</feature>